<protein>
    <submittedName>
        <fullName evidence="2">Uncharacterized protein</fullName>
    </submittedName>
</protein>
<sequence length="154" mass="16332">MHTYDVPRRPALPSVPSARPAQDPQGGPSATPIYDALYAEYVKTFRSLPGDRSGEDDLGFTAFGSIPQSTGSYGDHRPGSFSHSYSAYSAGAQSARQQSQWQRVGQLGQIGQQHSPAHSQGQTQTQSHAPAHTPTAMVPVPVPAALPPGTRRGL</sequence>
<dbReference type="EMBL" id="CP050692">
    <property type="protein sequence ID" value="QIT43692.1"/>
    <property type="molecule type" value="Genomic_DNA"/>
</dbReference>
<organism evidence="2 3">
    <name type="scientific">Streptomyces antibioticus</name>
    <dbReference type="NCBI Taxonomy" id="1890"/>
    <lineage>
        <taxon>Bacteria</taxon>
        <taxon>Bacillati</taxon>
        <taxon>Actinomycetota</taxon>
        <taxon>Actinomycetes</taxon>
        <taxon>Kitasatosporales</taxon>
        <taxon>Streptomycetaceae</taxon>
        <taxon>Streptomyces</taxon>
    </lineage>
</organism>
<accession>A0AAE6Y6B7</accession>
<feature type="compositionally biased region" description="Low complexity" evidence="1">
    <location>
        <begin position="129"/>
        <end position="139"/>
    </location>
</feature>
<dbReference type="RefSeq" id="WP_078633005.1">
    <property type="nucleotide sequence ID" value="NZ_CM007717.1"/>
</dbReference>
<evidence type="ECO:0000256" key="1">
    <source>
        <dbReference type="SAM" id="MobiDB-lite"/>
    </source>
</evidence>
<reference evidence="2 3" key="1">
    <citation type="submission" date="2020-03" db="EMBL/GenBank/DDBJ databases">
        <title>Is there a link between lipid content and antibiotic production in Streptomyces?</title>
        <authorList>
            <person name="David M."/>
            <person name="Lejeune C."/>
            <person name="Abreu S."/>
            <person name="Thibessard A."/>
            <person name="Leblond P."/>
            <person name="Chaminade P."/>
            <person name="Virolle M.-J."/>
        </authorList>
    </citation>
    <scope>NUCLEOTIDE SEQUENCE [LARGE SCALE GENOMIC DNA]</scope>
    <source>
        <strain evidence="2 3">DSM 41481</strain>
    </source>
</reference>
<dbReference type="GeneID" id="93958636"/>
<evidence type="ECO:0000313" key="2">
    <source>
        <dbReference type="EMBL" id="QIT43692.1"/>
    </source>
</evidence>
<dbReference type="Proteomes" id="UP000502504">
    <property type="component" value="Chromosome"/>
</dbReference>
<feature type="region of interest" description="Disordered" evidence="1">
    <location>
        <begin position="1"/>
        <end position="32"/>
    </location>
</feature>
<name>A0AAE6Y6B7_STRAT</name>
<feature type="compositionally biased region" description="Low complexity" evidence="1">
    <location>
        <begin position="80"/>
        <end position="100"/>
    </location>
</feature>
<evidence type="ECO:0000313" key="3">
    <source>
        <dbReference type="Proteomes" id="UP000502504"/>
    </source>
</evidence>
<proteinExistence type="predicted"/>
<dbReference type="AlphaFoldDB" id="A0AAE6Y6B7"/>
<feature type="compositionally biased region" description="Polar residues" evidence="1">
    <location>
        <begin position="109"/>
        <end position="128"/>
    </location>
</feature>
<feature type="region of interest" description="Disordered" evidence="1">
    <location>
        <begin position="47"/>
        <end position="154"/>
    </location>
</feature>
<gene>
    <name evidence="2" type="ORF">HCX60_09260</name>
</gene>